<dbReference type="Pfam" id="PF03807">
    <property type="entry name" value="F420_oxidored"/>
    <property type="match status" value="1"/>
</dbReference>
<dbReference type="NCBIfam" id="TIGR00112">
    <property type="entry name" value="proC"/>
    <property type="match status" value="1"/>
</dbReference>
<accession>A0A1T4W2V1</accession>
<comment type="function">
    <text evidence="4">Catalyzes the reduction of 1-pyrroline-5-carboxylate (PCA) to L-proline.</text>
</comment>
<dbReference type="InterPro" id="IPR000304">
    <property type="entry name" value="Pyrroline-COOH_reductase"/>
</dbReference>
<evidence type="ECO:0000256" key="2">
    <source>
        <dbReference type="ARBA" id="ARBA00022857"/>
    </source>
</evidence>
<comment type="pathway">
    <text evidence="4">Amino-acid biosynthesis; L-proline biosynthesis; L-proline from L-glutamate 5-semialdehyde: step 1/1.</text>
</comment>
<keyword evidence="4" id="KW-0641">Proline biosynthesis</keyword>
<dbReference type="HAMAP" id="MF_01925">
    <property type="entry name" value="P5C_reductase"/>
    <property type="match status" value="1"/>
</dbReference>
<evidence type="ECO:0000256" key="4">
    <source>
        <dbReference type="HAMAP-Rule" id="MF_01925"/>
    </source>
</evidence>
<evidence type="ECO:0000313" key="10">
    <source>
        <dbReference type="Proteomes" id="UP000190027"/>
    </source>
</evidence>
<comment type="catalytic activity">
    <reaction evidence="4">
        <text>L-proline + NAD(+) = (S)-1-pyrroline-5-carboxylate + NADH + 2 H(+)</text>
        <dbReference type="Rhea" id="RHEA:14105"/>
        <dbReference type="ChEBI" id="CHEBI:15378"/>
        <dbReference type="ChEBI" id="CHEBI:17388"/>
        <dbReference type="ChEBI" id="CHEBI:57540"/>
        <dbReference type="ChEBI" id="CHEBI:57945"/>
        <dbReference type="ChEBI" id="CHEBI:60039"/>
        <dbReference type="EC" id="1.5.1.2"/>
    </reaction>
</comment>
<feature type="binding site" evidence="6">
    <location>
        <begin position="6"/>
        <end position="11"/>
    </location>
    <ligand>
        <name>NADP(+)</name>
        <dbReference type="ChEBI" id="CHEBI:58349"/>
    </ligand>
</feature>
<dbReference type="EC" id="1.5.1.2" evidence="4 5"/>
<proteinExistence type="inferred from homology"/>
<dbReference type="EMBL" id="FUYC01000001">
    <property type="protein sequence ID" value="SKA71388.1"/>
    <property type="molecule type" value="Genomic_DNA"/>
</dbReference>
<protein>
    <recommendedName>
        <fullName evidence="4 5">Pyrroline-5-carboxylate reductase</fullName>
        <shortName evidence="4">P5C reductase</shortName>
        <shortName evidence="4">P5CR</shortName>
        <ecNumber evidence="4 5">1.5.1.2</ecNumber>
    </recommendedName>
    <alternativeName>
        <fullName evidence="4">PCA reductase</fullName>
    </alternativeName>
</protein>
<dbReference type="PANTHER" id="PTHR11645:SF0">
    <property type="entry name" value="PYRROLINE-5-CARBOXYLATE REDUCTASE 3"/>
    <property type="match status" value="1"/>
</dbReference>
<dbReference type="GO" id="GO:0005737">
    <property type="term" value="C:cytoplasm"/>
    <property type="evidence" value="ECO:0007669"/>
    <property type="project" value="UniProtKB-SubCell"/>
</dbReference>
<comment type="catalytic activity">
    <reaction evidence="4">
        <text>L-proline + NADP(+) = (S)-1-pyrroline-5-carboxylate + NADPH + 2 H(+)</text>
        <dbReference type="Rhea" id="RHEA:14109"/>
        <dbReference type="ChEBI" id="CHEBI:15378"/>
        <dbReference type="ChEBI" id="CHEBI:17388"/>
        <dbReference type="ChEBI" id="CHEBI:57783"/>
        <dbReference type="ChEBI" id="CHEBI:58349"/>
        <dbReference type="ChEBI" id="CHEBI:60039"/>
        <dbReference type="EC" id="1.5.1.2"/>
    </reaction>
</comment>
<keyword evidence="2 4" id="KW-0521">NADP</keyword>
<sequence length="263" mass="28144">MNIGFIGTGNMGAAIIEALSGMEGITLYGVNRTRSKLEELAARTGLIPCGDVRELTEKSDFVVLAVKPQQVGEVWPAMVPALSSDKCMISIAAGLTLESLQQSIGHACPVIRVMPITPVLVKEGVTAVCLDDKTLTQEQKDAVQRIFSPSGDVHIVAENLFDVFTALIGSGPALLFHLMETLIESGVELGIERAAASRMVKKLFRGAGIMAEQSEQHISLLKEMSIAPAGTTNAALAHFERTAIRGNIMDAIRKAYERSIELG</sequence>
<dbReference type="OrthoDB" id="9805754at2"/>
<dbReference type="PANTHER" id="PTHR11645">
    <property type="entry name" value="PYRROLINE-5-CARBOXYLATE REDUCTASE"/>
    <property type="match status" value="1"/>
</dbReference>
<dbReference type="UniPathway" id="UPA00098">
    <property type="reaction ID" value="UER00361"/>
</dbReference>
<dbReference type="InterPro" id="IPR036291">
    <property type="entry name" value="NAD(P)-bd_dom_sf"/>
</dbReference>
<evidence type="ECO:0000313" key="9">
    <source>
        <dbReference type="EMBL" id="SKA71388.1"/>
    </source>
</evidence>
<evidence type="ECO:0000256" key="6">
    <source>
        <dbReference type="PIRSR" id="PIRSR000193-1"/>
    </source>
</evidence>
<evidence type="ECO:0000259" key="8">
    <source>
        <dbReference type="Pfam" id="PF14748"/>
    </source>
</evidence>
<dbReference type="GO" id="GO:0004735">
    <property type="term" value="F:pyrroline-5-carboxylate reductase activity"/>
    <property type="evidence" value="ECO:0007669"/>
    <property type="project" value="UniProtKB-UniRule"/>
</dbReference>
<comment type="similarity">
    <text evidence="1 4">Belongs to the pyrroline-5-carboxylate reductase family.</text>
</comment>
<keyword evidence="3 4" id="KW-0560">Oxidoreductase</keyword>
<dbReference type="Pfam" id="PF14748">
    <property type="entry name" value="P5CR_dimer"/>
    <property type="match status" value="1"/>
</dbReference>
<dbReference type="GO" id="GO:0055129">
    <property type="term" value="P:L-proline biosynthetic process"/>
    <property type="evidence" value="ECO:0007669"/>
    <property type="project" value="UniProtKB-UniRule"/>
</dbReference>
<dbReference type="InterPro" id="IPR028939">
    <property type="entry name" value="P5C_Rdtase_cat_N"/>
</dbReference>
<comment type="subcellular location">
    <subcellularLocation>
        <location evidence="4">Cytoplasm</location>
    </subcellularLocation>
</comment>
<evidence type="ECO:0000256" key="5">
    <source>
        <dbReference type="NCBIfam" id="TIGR00112"/>
    </source>
</evidence>
<gene>
    <name evidence="4" type="primary">proC</name>
    <name evidence="9" type="ORF">SAMN02745704_00132</name>
</gene>
<reference evidence="9 10" key="1">
    <citation type="submission" date="2017-02" db="EMBL/GenBank/DDBJ databases">
        <authorList>
            <person name="Peterson S.W."/>
        </authorList>
    </citation>
    <scope>NUCLEOTIDE SEQUENCE [LARGE SCALE GENOMIC DNA]</scope>
    <source>
        <strain evidence="9 10">DSM 16080</strain>
    </source>
</reference>
<feature type="domain" description="Pyrroline-5-carboxylate reductase dimerisation" evidence="8">
    <location>
        <begin position="158"/>
        <end position="262"/>
    </location>
</feature>
<feature type="binding site" evidence="6">
    <location>
        <begin position="65"/>
        <end position="68"/>
    </location>
    <ligand>
        <name>NADP(+)</name>
        <dbReference type="ChEBI" id="CHEBI:58349"/>
    </ligand>
</feature>
<name>A0A1T4W2V1_9BACT</name>
<keyword evidence="4" id="KW-0963">Cytoplasm</keyword>
<dbReference type="Proteomes" id="UP000190027">
    <property type="component" value="Unassembled WGS sequence"/>
</dbReference>
<dbReference type="SUPFAM" id="SSF48179">
    <property type="entry name" value="6-phosphogluconate dehydrogenase C-terminal domain-like"/>
    <property type="match status" value="1"/>
</dbReference>
<dbReference type="Gene3D" id="3.40.50.720">
    <property type="entry name" value="NAD(P)-binding Rossmann-like Domain"/>
    <property type="match status" value="1"/>
</dbReference>
<dbReference type="InterPro" id="IPR029036">
    <property type="entry name" value="P5CR_dimer"/>
</dbReference>
<organism evidence="9 10">
    <name type="scientific">Paucidesulfovibrio gracilis DSM 16080</name>
    <dbReference type="NCBI Taxonomy" id="1121449"/>
    <lineage>
        <taxon>Bacteria</taxon>
        <taxon>Pseudomonadati</taxon>
        <taxon>Thermodesulfobacteriota</taxon>
        <taxon>Desulfovibrionia</taxon>
        <taxon>Desulfovibrionales</taxon>
        <taxon>Desulfovibrionaceae</taxon>
        <taxon>Paucidesulfovibrio</taxon>
    </lineage>
</organism>
<feature type="domain" description="Pyrroline-5-carboxylate reductase catalytic N-terminal" evidence="7">
    <location>
        <begin position="3"/>
        <end position="94"/>
    </location>
</feature>
<dbReference type="RefSeq" id="WP_078715724.1">
    <property type="nucleotide sequence ID" value="NZ_FUYC01000001.1"/>
</dbReference>
<dbReference type="PIRSF" id="PIRSF000193">
    <property type="entry name" value="Pyrrol-5-carb_rd"/>
    <property type="match status" value="1"/>
</dbReference>
<keyword evidence="10" id="KW-1185">Reference proteome</keyword>
<dbReference type="SUPFAM" id="SSF51735">
    <property type="entry name" value="NAD(P)-binding Rossmann-fold domains"/>
    <property type="match status" value="1"/>
</dbReference>
<dbReference type="Gene3D" id="1.10.3730.10">
    <property type="entry name" value="ProC C-terminal domain-like"/>
    <property type="match status" value="1"/>
</dbReference>
<keyword evidence="4" id="KW-0028">Amino-acid biosynthesis</keyword>
<evidence type="ECO:0000259" key="7">
    <source>
        <dbReference type="Pfam" id="PF03807"/>
    </source>
</evidence>
<dbReference type="FunFam" id="1.10.3730.10:FF:000001">
    <property type="entry name" value="Pyrroline-5-carboxylate reductase"/>
    <property type="match status" value="1"/>
</dbReference>
<evidence type="ECO:0000256" key="1">
    <source>
        <dbReference type="ARBA" id="ARBA00005525"/>
    </source>
</evidence>
<dbReference type="STRING" id="1121449.SAMN02745704_00132"/>
<dbReference type="InterPro" id="IPR008927">
    <property type="entry name" value="6-PGluconate_DH-like_C_sf"/>
</dbReference>
<evidence type="ECO:0000256" key="3">
    <source>
        <dbReference type="ARBA" id="ARBA00023002"/>
    </source>
</evidence>
<dbReference type="AlphaFoldDB" id="A0A1T4W2V1"/>